<name>A0A852TM91_9ACTN</name>
<feature type="domain" description="FAD-binding" evidence="4">
    <location>
        <begin position="5"/>
        <end position="366"/>
    </location>
</feature>
<dbReference type="PRINTS" id="PR00420">
    <property type="entry name" value="RNGMNOXGNASE"/>
</dbReference>
<dbReference type="PANTHER" id="PTHR43004:SF19">
    <property type="entry name" value="BINDING MONOOXYGENASE, PUTATIVE (JCVI)-RELATED"/>
    <property type="match status" value="1"/>
</dbReference>
<evidence type="ECO:0000256" key="1">
    <source>
        <dbReference type="ARBA" id="ARBA00001974"/>
    </source>
</evidence>
<protein>
    <submittedName>
        <fullName evidence="5">Putative polyketide hydroxylase</fullName>
    </submittedName>
</protein>
<dbReference type="PANTHER" id="PTHR43004">
    <property type="entry name" value="TRK SYSTEM POTASSIUM UPTAKE PROTEIN"/>
    <property type="match status" value="1"/>
</dbReference>
<dbReference type="InterPro" id="IPR050641">
    <property type="entry name" value="RIFMO-like"/>
</dbReference>
<evidence type="ECO:0000256" key="2">
    <source>
        <dbReference type="ARBA" id="ARBA00022630"/>
    </source>
</evidence>
<dbReference type="Gene3D" id="3.30.9.10">
    <property type="entry name" value="D-Amino Acid Oxidase, subunit A, domain 2"/>
    <property type="match status" value="1"/>
</dbReference>
<sequence>MYDEETPVLIVGGGLAGLSGALFLSHHGVPVLLVERRGGSMVHPRARSINPRSMELFRQVGLAGAIEENRSYSSHSESILFRARTLSGPERFRSPLDPPSTIGEITPAEWAPIDQDRLEAVLRDAALERGARVRFGTELVGLEQDGDGVTALLRERESGEERRVRAAYLVAADGNRSRIRRWEGIGTHGKGTLGHTLTFVFEADLSGPLRGRRLGVCHLDRPRTGTVLLQHDGERRWVFSTPYSPEDGESPEEFGDDRCTALVREAVGVPDLRVRVVPQMEDGTRVLGYELAARAADRLRSGRVLLVGDSAHVMPPTGAFGASTGIADAHNLAWKLAAVLRGEAGPALLDTYEQERLPVAELTVEQALAQLHGRTAERGGEESPFVAYDYYATVFGYRYVSAAVVGGPGGELPPALHPAELDGSPGTRAPHVAIGVAGQRRSVLDLFGERFVLLAGERADGWADGVRGVAARSGVPVGVHRVGADLHDPDGAFATAYRLDARGAVLVRPDGFVAWRADGPAEAPEAVLDGVMRRVLCATGA</sequence>
<comment type="cofactor">
    <cofactor evidence="1">
        <name>FAD</name>
        <dbReference type="ChEBI" id="CHEBI:57692"/>
    </cofactor>
</comment>
<dbReference type="GO" id="GO:0016709">
    <property type="term" value="F:oxidoreductase activity, acting on paired donors, with incorporation or reduction of molecular oxygen, NAD(P)H as one donor, and incorporation of one atom of oxygen"/>
    <property type="evidence" value="ECO:0007669"/>
    <property type="project" value="UniProtKB-ARBA"/>
</dbReference>
<keyword evidence="3" id="KW-0274">FAD</keyword>
<reference evidence="5 6" key="1">
    <citation type="submission" date="2020-07" db="EMBL/GenBank/DDBJ databases">
        <title>Sequencing the genomes of 1000 actinobacteria strains.</title>
        <authorList>
            <person name="Klenk H.-P."/>
        </authorList>
    </citation>
    <scope>NUCLEOTIDE SEQUENCE [LARGE SCALE GENOMIC DNA]</scope>
    <source>
        <strain evidence="5 6">CXB654</strain>
    </source>
</reference>
<dbReference type="EMBL" id="JACCCC010000001">
    <property type="protein sequence ID" value="NYE45386.1"/>
    <property type="molecule type" value="Genomic_DNA"/>
</dbReference>
<dbReference type="AlphaFoldDB" id="A0A852TM91"/>
<dbReference type="Pfam" id="PF01494">
    <property type="entry name" value="FAD_binding_3"/>
    <property type="match status" value="1"/>
</dbReference>
<comment type="caution">
    <text evidence="5">The sequence shown here is derived from an EMBL/GenBank/DDBJ whole genome shotgun (WGS) entry which is preliminary data.</text>
</comment>
<dbReference type="InterPro" id="IPR036188">
    <property type="entry name" value="FAD/NAD-bd_sf"/>
</dbReference>
<evidence type="ECO:0000259" key="4">
    <source>
        <dbReference type="Pfam" id="PF01494"/>
    </source>
</evidence>
<evidence type="ECO:0000256" key="3">
    <source>
        <dbReference type="ARBA" id="ARBA00022827"/>
    </source>
</evidence>
<gene>
    <name evidence="5" type="ORF">HDA32_000506</name>
</gene>
<dbReference type="Pfam" id="PF21274">
    <property type="entry name" value="Rng_hyd_C"/>
    <property type="match status" value="1"/>
</dbReference>
<dbReference type="GO" id="GO:0071949">
    <property type="term" value="F:FAD binding"/>
    <property type="evidence" value="ECO:0007669"/>
    <property type="project" value="InterPro"/>
</dbReference>
<dbReference type="RefSeq" id="WP_179641616.1">
    <property type="nucleotide sequence ID" value="NZ_BAAAYY010000007.1"/>
</dbReference>
<dbReference type="Gene3D" id="3.40.30.120">
    <property type="match status" value="1"/>
</dbReference>
<dbReference type="InterPro" id="IPR002938">
    <property type="entry name" value="FAD-bd"/>
</dbReference>
<evidence type="ECO:0000313" key="6">
    <source>
        <dbReference type="Proteomes" id="UP000589036"/>
    </source>
</evidence>
<organism evidence="5 6">
    <name type="scientific">Spinactinospora alkalitolerans</name>
    <dbReference type="NCBI Taxonomy" id="687207"/>
    <lineage>
        <taxon>Bacteria</taxon>
        <taxon>Bacillati</taxon>
        <taxon>Actinomycetota</taxon>
        <taxon>Actinomycetes</taxon>
        <taxon>Streptosporangiales</taxon>
        <taxon>Nocardiopsidaceae</taxon>
        <taxon>Spinactinospora</taxon>
    </lineage>
</organism>
<dbReference type="SUPFAM" id="SSF51905">
    <property type="entry name" value="FAD/NAD(P)-binding domain"/>
    <property type="match status" value="1"/>
</dbReference>
<evidence type="ECO:0000313" key="5">
    <source>
        <dbReference type="EMBL" id="NYE45386.1"/>
    </source>
</evidence>
<proteinExistence type="predicted"/>
<keyword evidence="6" id="KW-1185">Reference proteome</keyword>
<keyword evidence="2" id="KW-0285">Flavoprotein</keyword>
<dbReference type="Proteomes" id="UP000589036">
    <property type="component" value="Unassembled WGS sequence"/>
</dbReference>
<dbReference type="Gene3D" id="3.50.50.60">
    <property type="entry name" value="FAD/NAD(P)-binding domain"/>
    <property type="match status" value="1"/>
</dbReference>
<accession>A0A852TM91</accession>